<evidence type="ECO:0000256" key="6">
    <source>
        <dbReference type="RuleBase" id="RU003435"/>
    </source>
</evidence>
<dbReference type="InterPro" id="IPR045090">
    <property type="entry name" value="Pept_M3A_M3B"/>
</dbReference>
<name>A0ABT8RA63_9BACT</name>
<proteinExistence type="inferred from homology"/>
<keyword evidence="5 6" id="KW-0482">Metalloprotease</keyword>
<dbReference type="Gene3D" id="1.10.1370.30">
    <property type="match status" value="1"/>
</dbReference>
<evidence type="ECO:0000313" key="8">
    <source>
        <dbReference type="EMBL" id="MDO1447595.1"/>
    </source>
</evidence>
<keyword evidence="9" id="KW-1185">Reference proteome</keyword>
<evidence type="ECO:0000259" key="7">
    <source>
        <dbReference type="Pfam" id="PF01432"/>
    </source>
</evidence>
<dbReference type="PANTHER" id="PTHR11804">
    <property type="entry name" value="PROTEASE M3 THIMET OLIGOPEPTIDASE-RELATED"/>
    <property type="match status" value="1"/>
</dbReference>
<evidence type="ECO:0000256" key="1">
    <source>
        <dbReference type="ARBA" id="ARBA00022670"/>
    </source>
</evidence>
<feature type="domain" description="Peptidase M3A/M3B catalytic" evidence="7">
    <location>
        <begin position="178"/>
        <end position="559"/>
    </location>
</feature>
<evidence type="ECO:0000256" key="5">
    <source>
        <dbReference type="ARBA" id="ARBA00023049"/>
    </source>
</evidence>
<keyword evidence="3 6" id="KW-0378">Hydrolase</keyword>
<evidence type="ECO:0000256" key="4">
    <source>
        <dbReference type="ARBA" id="ARBA00022833"/>
    </source>
</evidence>
<comment type="caution">
    <text evidence="8">The sequence shown here is derived from an EMBL/GenBank/DDBJ whole genome shotgun (WGS) entry which is preliminary data.</text>
</comment>
<dbReference type="EMBL" id="JAUKPO010000007">
    <property type="protein sequence ID" value="MDO1447595.1"/>
    <property type="molecule type" value="Genomic_DNA"/>
</dbReference>
<dbReference type="CDD" id="cd09606">
    <property type="entry name" value="M3B_PepF"/>
    <property type="match status" value="1"/>
</dbReference>
<comment type="similarity">
    <text evidence="6">Belongs to the peptidase M3 family.</text>
</comment>
<evidence type="ECO:0000313" key="9">
    <source>
        <dbReference type="Proteomes" id="UP001168528"/>
    </source>
</evidence>
<dbReference type="PANTHER" id="PTHR11804:SF48">
    <property type="entry name" value="PUTATIVE-RELATED"/>
    <property type="match status" value="1"/>
</dbReference>
<keyword evidence="2 6" id="KW-0479">Metal-binding</keyword>
<dbReference type="SUPFAM" id="SSF55486">
    <property type="entry name" value="Metalloproteases ('zincins'), catalytic domain"/>
    <property type="match status" value="1"/>
</dbReference>
<dbReference type="GO" id="GO:0016787">
    <property type="term" value="F:hydrolase activity"/>
    <property type="evidence" value="ECO:0007669"/>
    <property type="project" value="UniProtKB-KW"/>
</dbReference>
<dbReference type="EC" id="3.4.-.-" evidence="8"/>
<reference evidence="8" key="1">
    <citation type="submission" date="2023-07" db="EMBL/GenBank/DDBJ databases">
        <title>The genome sequence of Rhodocytophaga aerolata KACC 12507.</title>
        <authorList>
            <person name="Zhang X."/>
        </authorList>
    </citation>
    <scope>NUCLEOTIDE SEQUENCE</scope>
    <source>
        <strain evidence="8">KACC 12507</strain>
    </source>
</reference>
<keyword evidence="1 6" id="KW-0645">Protease</keyword>
<organism evidence="8 9">
    <name type="scientific">Rhodocytophaga aerolata</name>
    <dbReference type="NCBI Taxonomy" id="455078"/>
    <lineage>
        <taxon>Bacteria</taxon>
        <taxon>Pseudomonadati</taxon>
        <taxon>Bacteroidota</taxon>
        <taxon>Cytophagia</taxon>
        <taxon>Cytophagales</taxon>
        <taxon>Rhodocytophagaceae</taxon>
        <taxon>Rhodocytophaga</taxon>
    </lineage>
</organism>
<dbReference type="NCBIfam" id="TIGR02289">
    <property type="entry name" value="M3_not_pepF"/>
    <property type="match status" value="1"/>
</dbReference>
<accession>A0ABT8RA63</accession>
<evidence type="ECO:0000256" key="3">
    <source>
        <dbReference type="ARBA" id="ARBA00022801"/>
    </source>
</evidence>
<sequence>MPETTLSIPQRKQRTFLPDNFQLITWESIQPFVENLKYRPIHSAKDLQHWFEDRSELEAYLAENFAWRYIRMTCDTANEQLVTHLQDFITNIQPKIAPETNALNEKALLNEYLTWIKAEGFEIMIRSMKKDFEIFREKNIPVITQIQTEERKYGAIAGEMTVEIDGKELTLQQASDFLQSTNRAAREEAYKKIAERRYQDKDKLDELFNKLIQLRHQQATNADFKNFRDYMFAALGRFDYTPEDCFAFHTAVAESVVPLLNEMAQERKEKLKLDILRPWDTKVDISNKPALKPFTSGEELINKTIECFTKLDPYLGQCLAIMKQMGHLDLESRKGKAPGGYNYPLDEIGVPFIFMNATSSLRDMVTMLHEGGHAVHSFLTRDLSLNAYKHPPSEVAELASMSMELISMDHWNLFFESEEDLRRAKRQHLEQIIETLPWVATIDKFQHWIYEHPTHTVEERKHTWLRIYEQFSDSVTDWAGLEEYKAYIWQKQLHLYEVPFYYIEYGIAQLGAIAVWKNYKENPQRGLQGYINALKLGYTKPISQIYEAAYIPFNFSKEYITELISFVKTELEKVK</sequence>
<gene>
    <name evidence="8" type="ORF">Q0590_15100</name>
</gene>
<dbReference type="Pfam" id="PF01432">
    <property type="entry name" value="Peptidase_M3"/>
    <property type="match status" value="1"/>
</dbReference>
<keyword evidence="4 6" id="KW-0862">Zinc</keyword>
<dbReference type="InterPro" id="IPR011976">
    <property type="entry name" value="Pept_M3B_oligopep-rel"/>
</dbReference>
<protein>
    <submittedName>
        <fullName evidence="8">M3 family oligoendopeptidase</fullName>
        <ecNumber evidence="8">3.4.-.-</ecNumber>
    </submittedName>
</protein>
<evidence type="ECO:0000256" key="2">
    <source>
        <dbReference type="ARBA" id="ARBA00022723"/>
    </source>
</evidence>
<dbReference type="InterPro" id="IPR001567">
    <property type="entry name" value="Pept_M3A_M3B_dom"/>
</dbReference>
<dbReference type="RefSeq" id="WP_302038398.1">
    <property type="nucleotide sequence ID" value="NZ_JAUKPO010000007.1"/>
</dbReference>
<dbReference type="Proteomes" id="UP001168528">
    <property type="component" value="Unassembled WGS sequence"/>
</dbReference>
<comment type="cofactor">
    <cofactor evidence="6">
        <name>Zn(2+)</name>
        <dbReference type="ChEBI" id="CHEBI:29105"/>
    </cofactor>
    <text evidence="6">Binds 1 zinc ion.</text>
</comment>